<accession>A0A0B8N2M0</accession>
<dbReference type="AlphaFoldDB" id="A0A0B8N2M0"/>
<feature type="compositionally biased region" description="Polar residues" evidence="1">
    <location>
        <begin position="42"/>
        <end position="64"/>
    </location>
</feature>
<evidence type="ECO:0000313" key="3">
    <source>
        <dbReference type="Proteomes" id="UP000053095"/>
    </source>
</evidence>
<feature type="compositionally biased region" description="Low complexity" evidence="1">
    <location>
        <begin position="30"/>
        <end position="41"/>
    </location>
</feature>
<organism evidence="2 3">
    <name type="scientific">Talaromyces pinophilus</name>
    <name type="common">Penicillium pinophilum</name>
    <dbReference type="NCBI Taxonomy" id="128442"/>
    <lineage>
        <taxon>Eukaryota</taxon>
        <taxon>Fungi</taxon>
        <taxon>Dikarya</taxon>
        <taxon>Ascomycota</taxon>
        <taxon>Pezizomycotina</taxon>
        <taxon>Eurotiomycetes</taxon>
        <taxon>Eurotiomycetidae</taxon>
        <taxon>Eurotiales</taxon>
        <taxon>Trichocomaceae</taxon>
        <taxon>Talaromyces</taxon>
        <taxon>Talaromyces sect. Talaromyces</taxon>
    </lineage>
</organism>
<evidence type="ECO:0000313" key="2">
    <source>
        <dbReference type="EMBL" id="GAM33570.1"/>
    </source>
</evidence>
<proteinExistence type="predicted"/>
<dbReference type="EMBL" id="DF933807">
    <property type="protein sequence ID" value="GAM33570.1"/>
    <property type="molecule type" value="Genomic_DNA"/>
</dbReference>
<sequence length="234" mass="26532">MAFSSSKKLEHEQQRYGQNTEQYQPPPPAYSAQQQQQQPQSNNDTTSKYPPQAHHTQSPTLTLQTENTKLLGTALRIYDLTNPGTDIFNVKVSPWSMNLTFLRPDTKQEFASVKFHKLSMKMDISLADTPIFTIGFKMKLNYEVSYPSPALGGQMATWKTNYHFKTIDFEWRETSSGVMLARIKASNFKWKKMSQIEFFGDACNDKRVVEEVVVTGAAILEYVLVMNATAVAVA</sequence>
<feature type="region of interest" description="Disordered" evidence="1">
    <location>
        <begin position="1"/>
        <end position="64"/>
    </location>
</feature>
<gene>
    <name evidence="2" type="ORF">TCE0_011r00562</name>
</gene>
<dbReference type="Proteomes" id="UP000053095">
    <property type="component" value="Unassembled WGS sequence"/>
</dbReference>
<keyword evidence="3" id="KW-1185">Reference proteome</keyword>
<name>A0A0B8N2M0_TALPI</name>
<reference evidence="3" key="1">
    <citation type="journal article" date="2015" name="Genome Announc.">
        <title>Draft genome sequence of Talaromyces cellulolyticus strain Y-94, a source of lignocellulosic biomass-degrading enzymes.</title>
        <authorList>
            <person name="Fujii T."/>
            <person name="Koike H."/>
            <person name="Sawayama S."/>
            <person name="Yano S."/>
            <person name="Inoue H."/>
        </authorList>
    </citation>
    <scope>NUCLEOTIDE SEQUENCE [LARGE SCALE GENOMIC DNA]</scope>
    <source>
        <strain evidence="3">Y-94</strain>
    </source>
</reference>
<evidence type="ECO:0000256" key="1">
    <source>
        <dbReference type="SAM" id="MobiDB-lite"/>
    </source>
</evidence>
<protein>
    <submittedName>
        <fullName evidence="2">Uncharacterized protein</fullName>
    </submittedName>
</protein>